<dbReference type="InterPro" id="IPR001245">
    <property type="entry name" value="Ser-Thr/Tyr_kinase_cat_dom"/>
</dbReference>
<dbReference type="PROSITE" id="PS00108">
    <property type="entry name" value="PROTEIN_KINASE_ST"/>
    <property type="match status" value="1"/>
</dbReference>
<dbReference type="STRING" id="4615.A0A199UW45"/>
<dbReference type="GO" id="GO:0005737">
    <property type="term" value="C:cytoplasm"/>
    <property type="evidence" value="ECO:0007669"/>
    <property type="project" value="TreeGrafter"/>
</dbReference>
<organism evidence="2 3">
    <name type="scientific">Ananas comosus</name>
    <name type="common">Pineapple</name>
    <name type="synonym">Ananas ananas</name>
    <dbReference type="NCBI Taxonomy" id="4615"/>
    <lineage>
        <taxon>Eukaryota</taxon>
        <taxon>Viridiplantae</taxon>
        <taxon>Streptophyta</taxon>
        <taxon>Embryophyta</taxon>
        <taxon>Tracheophyta</taxon>
        <taxon>Spermatophyta</taxon>
        <taxon>Magnoliopsida</taxon>
        <taxon>Liliopsida</taxon>
        <taxon>Poales</taxon>
        <taxon>Bromeliaceae</taxon>
        <taxon>Bromelioideae</taxon>
        <taxon>Ananas</taxon>
    </lineage>
</organism>
<dbReference type="AlphaFoldDB" id="A0A199UW45"/>
<dbReference type="Proteomes" id="UP000092600">
    <property type="component" value="Unassembled WGS sequence"/>
</dbReference>
<evidence type="ECO:0000259" key="1">
    <source>
        <dbReference type="PROSITE" id="PS50011"/>
    </source>
</evidence>
<dbReference type="InterPro" id="IPR011009">
    <property type="entry name" value="Kinase-like_dom_sf"/>
</dbReference>
<dbReference type="PANTHER" id="PTHR23257">
    <property type="entry name" value="SERINE-THREONINE PROTEIN KINASE"/>
    <property type="match status" value="1"/>
</dbReference>
<dbReference type="InterPro" id="IPR000719">
    <property type="entry name" value="Prot_kinase_dom"/>
</dbReference>
<dbReference type="InterPro" id="IPR050167">
    <property type="entry name" value="Ser_Thr_protein_kinase"/>
</dbReference>
<feature type="domain" description="Protein kinase" evidence="1">
    <location>
        <begin position="1"/>
        <end position="122"/>
    </location>
</feature>
<dbReference type="EMBL" id="LSRQ01004704">
    <property type="protein sequence ID" value="OAY68855.1"/>
    <property type="molecule type" value="Genomic_DNA"/>
</dbReference>
<evidence type="ECO:0000313" key="3">
    <source>
        <dbReference type="Proteomes" id="UP000092600"/>
    </source>
</evidence>
<comment type="caution">
    <text evidence="2">The sequence shown here is derived from an EMBL/GenBank/DDBJ whole genome shotgun (WGS) entry which is preliminary data.</text>
</comment>
<dbReference type="InterPro" id="IPR008271">
    <property type="entry name" value="Ser/Thr_kinase_AS"/>
</dbReference>
<keyword evidence="2" id="KW-0808">Transferase</keyword>
<keyword evidence="2" id="KW-0418">Kinase</keyword>
<dbReference type="PANTHER" id="PTHR23257:SF824">
    <property type="entry name" value="PROTEIN KINASE DOMAIN-CONTAINING PROTEIN"/>
    <property type="match status" value="1"/>
</dbReference>
<dbReference type="GO" id="GO:0007165">
    <property type="term" value="P:signal transduction"/>
    <property type="evidence" value="ECO:0007669"/>
    <property type="project" value="TreeGrafter"/>
</dbReference>
<dbReference type="GO" id="GO:0005524">
    <property type="term" value="F:ATP binding"/>
    <property type="evidence" value="ECO:0007669"/>
    <property type="project" value="InterPro"/>
</dbReference>
<protein>
    <submittedName>
        <fullName evidence="2">Serine/threonine-protein kinase STY8</fullName>
    </submittedName>
</protein>
<gene>
    <name evidence="2" type="ORF">ACMD2_24473</name>
</gene>
<dbReference type="GO" id="GO:0004672">
    <property type="term" value="F:protein kinase activity"/>
    <property type="evidence" value="ECO:0007669"/>
    <property type="project" value="InterPro"/>
</dbReference>
<accession>A0A199UW45</accession>
<sequence length="122" mass="14004">MDAAFGMEYLHEKNIVYFDLKSHNFFMNMRDPHRPVCKVDVYSFGSSCGNSDGGEPYENLRSDEIIAGIIKGDLRPKVPSWCDPAWKSLMERCWSSDPEARPSFSEIAKELRDVAESMNIKY</sequence>
<dbReference type="Gene3D" id="1.10.510.10">
    <property type="entry name" value="Transferase(Phosphotransferase) domain 1"/>
    <property type="match status" value="2"/>
</dbReference>
<name>A0A199UW45_ANACO</name>
<dbReference type="SUPFAM" id="SSF56112">
    <property type="entry name" value="Protein kinase-like (PK-like)"/>
    <property type="match status" value="1"/>
</dbReference>
<evidence type="ECO:0000313" key="2">
    <source>
        <dbReference type="EMBL" id="OAY68855.1"/>
    </source>
</evidence>
<proteinExistence type="predicted"/>
<reference evidence="2 3" key="1">
    <citation type="journal article" date="2016" name="DNA Res.">
        <title>The draft genome of MD-2 pineapple using hybrid error correction of long reads.</title>
        <authorList>
            <person name="Redwan R.M."/>
            <person name="Saidin A."/>
            <person name="Kumar S.V."/>
        </authorList>
    </citation>
    <scope>NUCLEOTIDE SEQUENCE [LARGE SCALE GENOMIC DNA]</scope>
    <source>
        <strain evidence="3">cv. MD2</strain>
        <tissue evidence="2">Leaf</tissue>
    </source>
</reference>
<dbReference type="PROSITE" id="PS50011">
    <property type="entry name" value="PROTEIN_KINASE_DOM"/>
    <property type="match status" value="1"/>
</dbReference>
<dbReference type="Pfam" id="PF07714">
    <property type="entry name" value="PK_Tyr_Ser-Thr"/>
    <property type="match status" value="1"/>
</dbReference>